<comment type="caution">
    <text evidence="2">The sequence shown here is derived from an EMBL/GenBank/DDBJ whole genome shotgun (WGS) entry which is preliminary data.</text>
</comment>
<evidence type="ECO:0000313" key="3">
    <source>
        <dbReference type="Proteomes" id="UP000708208"/>
    </source>
</evidence>
<dbReference type="Proteomes" id="UP000708208">
    <property type="component" value="Unassembled WGS sequence"/>
</dbReference>
<evidence type="ECO:0000256" key="1">
    <source>
        <dbReference type="SAM" id="MobiDB-lite"/>
    </source>
</evidence>
<reference evidence="2" key="1">
    <citation type="submission" date="2021-06" db="EMBL/GenBank/DDBJ databases">
        <authorList>
            <person name="Hodson N. C."/>
            <person name="Mongue J. A."/>
            <person name="Jaron S. K."/>
        </authorList>
    </citation>
    <scope>NUCLEOTIDE SEQUENCE</scope>
</reference>
<feature type="region of interest" description="Disordered" evidence="1">
    <location>
        <begin position="41"/>
        <end position="88"/>
    </location>
</feature>
<protein>
    <submittedName>
        <fullName evidence="2">Uncharacterized protein</fullName>
    </submittedName>
</protein>
<sequence>MSRGSSNDIQATDRSVLAHGFLSFFTTVSVSLVCQHPSSITVSTRPAAQHTEGLPPLSESEPSTTSGMANVRRPCDAPPLSNRTTELMSASIRKGIQKSYRSAWKSL</sequence>
<name>A0A8J2L4D7_9HEXA</name>
<gene>
    <name evidence="2" type="ORF">AFUS01_LOCUS35438</name>
</gene>
<dbReference type="AlphaFoldDB" id="A0A8J2L4D7"/>
<accession>A0A8J2L4D7</accession>
<dbReference type="EMBL" id="CAJVCH010535757">
    <property type="protein sequence ID" value="CAG7825322.1"/>
    <property type="molecule type" value="Genomic_DNA"/>
</dbReference>
<organism evidence="2 3">
    <name type="scientific">Allacma fusca</name>
    <dbReference type="NCBI Taxonomy" id="39272"/>
    <lineage>
        <taxon>Eukaryota</taxon>
        <taxon>Metazoa</taxon>
        <taxon>Ecdysozoa</taxon>
        <taxon>Arthropoda</taxon>
        <taxon>Hexapoda</taxon>
        <taxon>Collembola</taxon>
        <taxon>Symphypleona</taxon>
        <taxon>Sminthuridae</taxon>
        <taxon>Allacma</taxon>
    </lineage>
</organism>
<feature type="compositionally biased region" description="Low complexity" evidence="1">
    <location>
        <begin position="51"/>
        <end position="67"/>
    </location>
</feature>
<keyword evidence="3" id="KW-1185">Reference proteome</keyword>
<proteinExistence type="predicted"/>
<evidence type="ECO:0000313" key="2">
    <source>
        <dbReference type="EMBL" id="CAG7825322.1"/>
    </source>
</evidence>